<protein>
    <recommendedName>
        <fullName evidence="3">DUF29 domain-containing protein</fullName>
    </recommendedName>
</protein>
<accession>A0A2D2DLU6</accession>
<dbReference type="AlphaFoldDB" id="A0A2D2DLU6"/>
<dbReference type="Proteomes" id="UP000229897">
    <property type="component" value="Chromosome"/>
</dbReference>
<dbReference type="EMBL" id="CP024608">
    <property type="protein sequence ID" value="ATQ75935.1"/>
    <property type="molecule type" value="Genomic_DNA"/>
</dbReference>
<reference evidence="1" key="1">
    <citation type="submission" date="2017-10" db="EMBL/GenBank/DDBJ databases">
        <title>Massilia psychrophilum sp. nov., a novel purple-pigmented bacterium isolated from Tianshan glacier, Xinjiang Municipality, China.</title>
        <authorList>
            <person name="Wang H."/>
        </authorList>
    </citation>
    <scope>NUCLEOTIDE SEQUENCE [LARGE SCALE GENOMIC DNA]</scope>
    <source>
        <strain evidence="1">B2</strain>
    </source>
</reference>
<dbReference type="PANTHER" id="PTHR34235">
    <property type="entry name" value="SLR1203 PROTEIN-RELATED"/>
    <property type="match status" value="1"/>
</dbReference>
<evidence type="ECO:0000313" key="1">
    <source>
        <dbReference type="EMBL" id="ATQ75935.1"/>
    </source>
</evidence>
<proteinExistence type="predicted"/>
<organism evidence="1 2">
    <name type="scientific">Massilia violaceinigra</name>
    <dbReference type="NCBI Taxonomy" id="2045208"/>
    <lineage>
        <taxon>Bacteria</taxon>
        <taxon>Pseudomonadati</taxon>
        <taxon>Pseudomonadota</taxon>
        <taxon>Betaproteobacteria</taxon>
        <taxon>Burkholderiales</taxon>
        <taxon>Oxalobacteraceae</taxon>
        <taxon>Telluria group</taxon>
        <taxon>Massilia</taxon>
    </lineage>
</organism>
<dbReference type="OrthoDB" id="425753at2"/>
<evidence type="ECO:0008006" key="3">
    <source>
        <dbReference type="Google" id="ProtNLM"/>
    </source>
</evidence>
<dbReference type="RefSeq" id="WP_099876119.1">
    <property type="nucleotide sequence ID" value="NZ_CP024608.1"/>
</dbReference>
<dbReference type="Pfam" id="PF01724">
    <property type="entry name" value="DUF29"/>
    <property type="match status" value="1"/>
</dbReference>
<name>A0A2D2DLU6_9BURK</name>
<dbReference type="Gene3D" id="1.20.1220.20">
    <property type="entry name" value="Uncharcterised protein PF01724"/>
    <property type="match status" value="1"/>
</dbReference>
<dbReference type="KEGG" id="mass:CR152_16390"/>
<gene>
    <name evidence="1" type="ORF">CR152_16390</name>
</gene>
<sequence>MDRIEVPRGDYQEDFVLWLERQAELLRAGKFELLDVDHLIDELEGAVRADRRELEGYLENITAYLLSLQYRPRYKPRHWRIKLGNARFGMGLLIDDSPSLVFDIAELAALNYDDARRRAAWETRLPESIFPAALPYSAAELLDDDFDPSYPPDEGS</sequence>
<evidence type="ECO:0000313" key="2">
    <source>
        <dbReference type="Proteomes" id="UP000229897"/>
    </source>
</evidence>
<keyword evidence="2" id="KW-1185">Reference proteome</keyword>
<dbReference type="InterPro" id="IPR002636">
    <property type="entry name" value="DUF29"/>
</dbReference>